<dbReference type="SUPFAM" id="SSF52218">
    <property type="entry name" value="Flavoproteins"/>
    <property type="match status" value="1"/>
</dbReference>
<dbReference type="PANTHER" id="PTHR43408:SF1">
    <property type="entry name" value="FMN REDUCTASE (NADPH)"/>
    <property type="match status" value="1"/>
</dbReference>
<keyword evidence="3 5" id="KW-0560">Oxidoreductase</keyword>
<keyword evidence="2" id="KW-0288">FMN</keyword>
<organism evidence="5">
    <name type="scientific">Nonomuraea gerenzanensis</name>
    <dbReference type="NCBI Taxonomy" id="93944"/>
    <lineage>
        <taxon>Bacteria</taxon>
        <taxon>Bacillati</taxon>
        <taxon>Actinomycetota</taxon>
        <taxon>Actinomycetes</taxon>
        <taxon>Streptosporangiales</taxon>
        <taxon>Streptosporangiaceae</taxon>
        <taxon>Nonomuraea</taxon>
    </lineage>
</organism>
<accession>A0A1M4E4T6</accession>
<keyword evidence="1" id="KW-0285">Flavoprotein</keyword>
<gene>
    <name evidence="5" type="ORF">BN4615_P3317</name>
</gene>
<proteinExistence type="predicted"/>
<dbReference type="EC" id="1.5.1.-" evidence="5"/>
<dbReference type="InterPro" id="IPR029039">
    <property type="entry name" value="Flavoprotein-like_sf"/>
</dbReference>
<sequence>MSVVALVGNPREGSRTLSVAAEAARAIGRRVRGSESYEVVDLAALGPHLLAPGASAGVEVALELVAEASVLVVASPTYKGTYTGLLKAFLDRLPPQALAGRPALPLLVMGDARHALAVEVHLRPLLVELGATVPTPGLAMLESDLPRLEEVVAAWADRVAPQVAAAWAGRVAPQLAAGVRDTALS</sequence>
<dbReference type="Gene3D" id="3.40.50.360">
    <property type="match status" value="1"/>
</dbReference>
<dbReference type="InterPro" id="IPR051814">
    <property type="entry name" value="NAD(P)H-dep_FMN_reductase"/>
</dbReference>
<evidence type="ECO:0000313" key="5">
    <source>
        <dbReference type="EMBL" id="SBO93803.1"/>
    </source>
</evidence>
<evidence type="ECO:0000259" key="4">
    <source>
        <dbReference type="Pfam" id="PF03358"/>
    </source>
</evidence>
<protein>
    <submittedName>
        <fullName evidence="5">FMN reductase</fullName>
        <ecNumber evidence="5">1.5.1.-</ecNumber>
    </submittedName>
</protein>
<dbReference type="AlphaFoldDB" id="A0A1M4E4T6"/>
<dbReference type="InterPro" id="IPR005025">
    <property type="entry name" value="FMN_Rdtase-like_dom"/>
</dbReference>
<dbReference type="RefSeq" id="WP_225272970.1">
    <property type="nucleotide sequence ID" value="NZ_CP084058.1"/>
</dbReference>
<dbReference type="PANTHER" id="PTHR43408">
    <property type="entry name" value="FMN REDUCTASE (NADPH)"/>
    <property type="match status" value="1"/>
</dbReference>
<evidence type="ECO:0000256" key="3">
    <source>
        <dbReference type="ARBA" id="ARBA00023002"/>
    </source>
</evidence>
<dbReference type="Pfam" id="PF03358">
    <property type="entry name" value="FMN_red"/>
    <property type="match status" value="1"/>
</dbReference>
<name>A0A1M4E4T6_9ACTN</name>
<evidence type="ECO:0000256" key="1">
    <source>
        <dbReference type="ARBA" id="ARBA00022630"/>
    </source>
</evidence>
<reference evidence="5" key="1">
    <citation type="submission" date="2016-04" db="EMBL/GenBank/DDBJ databases">
        <authorList>
            <person name="Evans L.H."/>
            <person name="Alamgir A."/>
            <person name="Owens N."/>
            <person name="Weber N.D."/>
            <person name="Virtaneva K."/>
            <person name="Barbian K."/>
            <person name="Babar A."/>
            <person name="Rosenke K."/>
        </authorList>
    </citation>
    <scope>NUCLEOTIDE SEQUENCE</scope>
    <source>
        <strain evidence="5">Nono1</strain>
    </source>
</reference>
<dbReference type="EMBL" id="LT559118">
    <property type="protein sequence ID" value="SBO93803.1"/>
    <property type="molecule type" value="Genomic_DNA"/>
</dbReference>
<evidence type="ECO:0000256" key="2">
    <source>
        <dbReference type="ARBA" id="ARBA00022643"/>
    </source>
</evidence>
<feature type="domain" description="NADPH-dependent FMN reductase-like" evidence="4">
    <location>
        <begin position="1"/>
        <end position="141"/>
    </location>
</feature>
<dbReference type="GO" id="GO:0016491">
    <property type="term" value="F:oxidoreductase activity"/>
    <property type="evidence" value="ECO:0007669"/>
    <property type="project" value="UniProtKB-KW"/>
</dbReference>